<organism evidence="2 3">
    <name type="scientific">Parelaphostrongylus tenuis</name>
    <name type="common">Meningeal worm</name>
    <dbReference type="NCBI Taxonomy" id="148309"/>
    <lineage>
        <taxon>Eukaryota</taxon>
        <taxon>Metazoa</taxon>
        <taxon>Ecdysozoa</taxon>
        <taxon>Nematoda</taxon>
        <taxon>Chromadorea</taxon>
        <taxon>Rhabditida</taxon>
        <taxon>Rhabditina</taxon>
        <taxon>Rhabditomorpha</taxon>
        <taxon>Strongyloidea</taxon>
        <taxon>Metastrongylidae</taxon>
        <taxon>Parelaphostrongylus</taxon>
    </lineage>
</organism>
<protein>
    <submittedName>
        <fullName evidence="2">Uncharacterized protein</fullName>
    </submittedName>
</protein>
<feature type="region of interest" description="Disordered" evidence="1">
    <location>
        <begin position="1"/>
        <end position="20"/>
    </location>
</feature>
<evidence type="ECO:0000313" key="2">
    <source>
        <dbReference type="EMBL" id="KAJ1346933.1"/>
    </source>
</evidence>
<name>A0AAD5QCL7_PARTN</name>
<reference evidence="2" key="1">
    <citation type="submission" date="2021-06" db="EMBL/GenBank/DDBJ databases">
        <title>Parelaphostrongylus tenuis whole genome reference sequence.</title>
        <authorList>
            <person name="Garwood T.J."/>
            <person name="Larsen P.A."/>
            <person name="Fountain-Jones N.M."/>
            <person name="Garbe J.R."/>
            <person name="Macchietto M.G."/>
            <person name="Kania S.A."/>
            <person name="Gerhold R.W."/>
            <person name="Richards J.E."/>
            <person name="Wolf T.M."/>
        </authorList>
    </citation>
    <scope>NUCLEOTIDE SEQUENCE</scope>
    <source>
        <strain evidence="2">MNPRO001-30</strain>
        <tissue evidence="2">Meninges</tissue>
    </source>
</reference>
<sequence>MEPRNSAGNTHRESSHSSTLSTMEFLMTSICYVFYNPSSGNLATDCPLENVPNRITWNAFEQVYGLKQHTGVMRNENMKKITAVDYFLRDMPCN</sequence>
<evidence type="ECO:0000256" key="1">
    <source>
        <dbReference type="SAM" id="MobiDB-lite"/>
    </source>
</evidence>
<keyword evidence="3" id="KW-1185">Reference proteome</keyword>
<proteinExistence type="predicted"/>
<gene>
    <name evidence="2" type="ORF">KIN20_001861</name>
</gene>
<accession>A0AAD5QCL7</accession>
<dbReference type="AlphaFoldDB" id="A0AAD5QCL7"/>
<dbReference type="EMBL" id="JAHQIW010000241">
    <property type="protein sequence ID" value="KAJ1346933.1"/>
    <property type="molecule type" value="Genomic_DNA"/>
</dbReference>
<dbReference type="Proteomes" id="UP001196413">
    <property type="component" value="Unassembled WGS sequence"/>
</dbReference>
<comment type="caution">
    <text evidence="2">The sequence shown here is derived from an EMBL/GenBank/DDBJ whole genome shotgun (WGS) entry which is preliminary data.</text>
</comment>
<evidence type="ECO:0000313" key="3">
    <source>
        <dbReference type="Proteomes" id="UP001196413"/>
    </source>
</evidence>